<dbReference type="EMBL" id="JADGJW010000668">
    <property type="protein sequence ID" value="KAJ3213880.1"/>
    <property type="molecule type" value="Genomic_DNA"/>
</dbReference>
<keyword evidence="1" id="KW-0472">Membrane</keyword>
<name>A0AAD5TZ62_9FUNG</name>
<dbReference type="AlphaFoldDB" id="A0AAD5TZ62"/>
<proteinExistence type="predicted"/>
<protein>
    <submittedName>
        <fullName evidence="2">Uncharacterized protein</fullName>
    </submittedName>
</protein>
<keyword evidence="1" id="KW-0812">Transmembrane</keyword>
<feature type="transmembrane region" description="Helical" evidence="1">
    <location>
        <begin position="124"/>
        <end position="146"/>
    </location>
</feature>
<reference evidence="2" key="1">
    <citation type="submission" date="2020-05" db="EMBL/GenBank/DDBJ databases">
        <title>Phylogenomic resolution of chytrid fungi.</title>
        <authorList>
            <person name="Stajich J.E."/>
            <person name="Amses K."/>
            <person name="Simmons R."/>
            <person name="Seto K."/>
            <person name="Myers J."/>
            <person name="Bonds A."/>
            <person name="Quandt C.A."/>
            <person name="Barry K."/>
            <person name="Liu P."/>
            <person name="Grigoriev I."/>
            <person name="Longcore J.E."/>
            <person name="James T.Y."/>
        </authorList>
    </citation>
    <scope>NUCLEOTIDE SEQUENCE</scope>
    <source>
        <strain evidence="2">JEL0476</strain>
    </source>
</reference>
<accession>A0AAD5TZ62</accession>
<keyword evidence="1" id="KW-1133">Transmembrane helix</keyword>
<keyword evidence="3" id="KW-1185">Reference proteome</keyword>
<sequence>MSSSILSTTTSFSLSKKATSTVSKFLTSTNNSPVTTSHLTASNAVNENTLSAALTATIKTTLSIVTGTITTTIIDPLNNPVIGGTKSTVSNSNLIGTNTPDPQIEINRLALLEKEKANTKAASMLTWFIVLGIILILVILIAVFYFRNRKRILLRTKSVSAHSMTPI</sequence>
<gene>
    <name evidence="2" type="ORF">HK099_007133</name>
</gene>
<evidence type="ECO:0000256" key="1">
    <source>
        <dbReference type="SAM" id="Phobius"/>
    </source>
</evidence>
<evidence type="ECO:0000313" key="2">
    <source>
        <dbReference type="EMBL" id="KAJ3213880.1"/>
    </source>
</evidence>
<dbReference type="Proteomes" id="UP001211065">
    <property type="component" value="Unassembled WGS sequence"/>
</dbReference>
<comment type="caution">
    <text evidence="2">The sequence shown here is derived from an EMBL/GenBank/DDBJ whole genome shotgun (WGS) entry which is preliminary data.</text>
</comment>
<organism evidence="2 3">
    <name type="scientific">Clydaea vesicula</name>
    <dbReference type="NCBI Taxonomy" id="447962"/>
    <lineage>
        <taxon>Eukaryota</taxon>
        <taxon>Fungi</taxon>
        <taxon>Fungi incertae sedis</taxon>
        <taxon>Chytridiomycota</taxon>
        <taxon>Chytridiomycota incertae sedis</taxon>
        <taxon>Chytridiomycetes</taxon>
        <taxon>Lobulomycetales</taxon>
        <taxon>Lobulomycetaceae</taxon>
        <taxon>Clydaea</taxon>
    </lineage>
</organism>
<evidence type="ECO:0000313" key="3">
    <source>
        <dbReference type="Proteomes" id="UP001211065"/>
    </source>
</evidence>